<evidence type="ECO:0000313" key="3">
    <source>
        <dbReference type="Proteomes" id="UP001055125"/>
    </source>
</evidence>
<dbReference type="InterPro" id="IPR045523">
    <property type="entry name" value="GASH"/>
</dbReference>
<organism evidence="2 3">
    <name type="scientific">Methylobacterium iners</name>
    <dbReference type="NCBI Taxonomy" id="418707"/>
    <lineage>
        <taxon>Bacteria</taxon>
        <taxon>Pseudomonadati</taxon>
        <taxon>Pseudomonadota</taxon>
        <taxon>Alphaproteobacteria</taxon>
        <taxon>Hyphomicrobiales</taxon>
        <taxon>Methylobacteriaceae</taxon>
        <taxon>Methylobacterium</taxon>
    </lineage>
</organism>
<accession>A0ABQ4S3I6</accession>
<comment type="caution">
    <text evidence="2">The sequence shown here is derived from an EMBL/GenBank/DDBJ whole genome shotgun (WGS) entry which is preliminary data.</text>
</comment>
<dbReference type="Pfam" id="PF19994">
    <property type="entry name" value="GASH"/>
    <property type="match status" value="2"/>
</dbReference>
<feature type="domain" description="GTPase-associated system helical" evidence="1">
    <location>
        <begin position="180"/>
        <end position="356"/>
    </location>
</feature>
<reference evidence="2" key="2">
    <citation type="submission" date="2021-08" db="EMBL/GenBank/DDBJ databases">
        <authorList>
            <person name="Tani A."/>
            <person name="Ola A."/>
            <person name="Ogura Y."/>
            <person name="Katsura K."/>
            <person name="Hayashi T."/>
        </authorList>
    </citation>
    <scope>NUCLEOTIDE SEQUENCE</scope>
    <source>
        <strain evidence="2">DSM 19015</strain>
    </source>
</reference>
<dbReference type="Proteomes" id="UP001055125">
    <property type="component" value="Unassembled WGS sequence"/>
</dbReference>
<evidence type="ECO:0000259" key="1">
    <source>
        <dbReference type="Pfam" id="PF19994"/>
    </source>
</evidence>
<keyword evidence="3" id="KW-1185">Reference proteome</keyword>
<dbReference type="RefSeq" id="WP_238246715.1">
    <property type="nucleotide sequence ID" value="NZ_BPQP01000099.1"/>
</dbReference>
<proteinExistence type="predicted"/>
<sequence length="360" mass="38564">MAAFNFADSYRAAGLNPGPEILRLRQGPFDALRKGMDPTAATNLTRLYFGLDVPGGTDWFRDAFGETDSSFSMYDNEREAAVLAAGLLEAGLDDGKSYAGLAPLTAAAAGARTPLVRPELLELAKTALISDAIKGRQRSSANPGLLKLPGKSKAPAEITTLLTSPDWNKLGTILNQMVSESNEWTKNLTNQVFGVVKPLVEQVAELREEVDMLWWHVGGWSRVLEKPFSELKPALAAVMAGLDLADLSRTPIGIAAAPAILQRTVTSANRKKTTSVTISDAVDAMTADELEKLEIEEALDGVPEICPVLTAFAKASEIGAGTAWHASFKKATRLEPALAFSPVGLATQVYRERLLLSDLS</sequence>
<feature type="domain" description="GTPase-associated system helical" evidence="1">
    <location>
        <begin position="5"/>
        <end position="128"/>
    </location>
</feature>
<reference evidence="2" key="1">
    <citation type="journal article" date="2021" name="Front. Microbiol.">
        <title>Comprehensive Comparative Genomics and Phenotyping of Methylobacterium Species.</title>
        <authorList>
            <person name="Alessa O."/>
            <person name="Ogura Y."/>
            <person name="Fujitani Y."/>
            <person name="Takami H."/>
            <person name="Hayashi T."/>
            <person name="Sahin N."/>
            <person name="Tani A."/>
        </authorList>
    </citation>
    <scope>NUCLEOTIDE SEQUENCE</scope>
    <source>
        <strain evidence="2">DSM 19015</strain>
    </source>
</reference>
<dbReference type="EMBL" id="BPQP01000099">
    <property type="protein sequence ID" value="GJD97659.1"/>
    <property type="molecule type" value="Genomic_DNA"/>
</dbReference>
<protein>
    <recommendedName>
        <fullName evidence="1">GTPase-associated system helical domain-containing protein</fullName>
    </recommendedName>
</protein>
<name>A0ABQ4S3I6_9HYPH</name>
<evidence type="ECO:0000313" key="2">
    <source>
        <dbReference type="EMBL" id="GJD97659.1"/>
    </source>
</evidence>
<gene>
    <name evidence="2" type="ORF">OCOJLMKI_4892</name>
</gene>